<dbReference type="GO" id="GO:0110051">
    <property type="term" value="P:metabolite repair"/>
    <property type="evidence" value="ECO:0007669"/>
    <property type="project" value="TreeGrafter"/>
</dbReference>
<evidence type="ECO:0000256" key="4">
    <source>
        <dbReference type="ARBA" id="ARBA00023027"/>
    </source>
</evidence>
<dbReference type="Proteomes" id="UP000244066">
    <property type="component" value="Unassembled WGS sequence"/>
</dbReference>
<keyword evidence="2 6" id="KW-0067">ATP-binding</keyword>
<comment type="catalytic activity">
    <reaction evidence="6">
        <text>(6S)-NADPHX + ADP = AMP + phosphate + NADPH + H(+)</text>
        <dbReference type="Rhea" id="RHEA:32235"/>
        <dbReference type="ChEBI" id="CHEBI:15378"/>
        <dbReference type="ChEBI" id="CHEBI:43474"/>
        <dbReference type="ChEBI" id="CHEBI:57783"/>
        <dbReference type="ChEBI" id="CHEBI:64076"/>
        <dbReference type="ChEBI" id="CHEBI:456215"/>
        <dbReference type="ChEBI" id="CHEBI:456216"/>
        <dbReference type="EC" id="4.2.1.136"/>
    </reaction>
</comment>
<keyword evidence="3 6" id="KW-0521">NADP</keyword>
<comment type="subunit">
    <text evidence="6">Homotetramer.</text>
</comment>
<dbReference type="GO" id="GO:0052855">
    <property type="term" value="F:ADP-dependent NAD(P)H-hydrate dehydratase activity"/>
    <property type="evidence" value="ECO:0007669"/>
    <property type="project" value="UniProtKB-UniRule"/>
</dbReference>
<dbReference type="InterPro" id="IPR029056">
    <property type="entry name" value="Ribokinase-like"/>
</dbReference>
<dbReference type="PANTHER" id="PTHR12592">
    <property type="entry name" value="ATP-DEPENDENT (S)-NAD(P)H-HYDRATE DEHYDRATASE FAMILY MEMBER"/>
    <property type="match status" value="1"/>
</dbReference>
<feature type="binding site" evidence="6">
    <location>
        <position position="241"/>
    </location>
    <ligand>
        <name>AMP</name>
        <dbReference type="ChEBI" id="CHEBI:456215"/>
    </ligand>
</feature>
<evidence type="ECO:0000256" key="6">
    <source>
        <dbReference type="HAMAP-Rule" id="MF_01965"/>
    </source>
</evidence>
<dbReference type="CDD" id="cd01171">
    <property type="entry name" value="YXKO-related"/>
    <property type="match status" value="1"/>
</dbReference>
<keyword evidence="1 6" id="KW-0547">Nucleotide-binding</keyword>
<evidence type="ECO:0000256" key="2">
    <source>
        <dbReference type="ARBA" id="ARBA00022840"/>
    </source>
</evidence>
<comment type="catalytic activity">
    <reaction evidence="6">
        <text>(6S)-NADHX + ADP = AMP + phosphate + NADH + H(+)</text>
        <dbReference type="Rhea" id="RHEA:32223"/>
        <dbReference type="ChEBI" id="CHEBI:15378"/>
        <dbReference type="ChEBI" id="CHEBI:43474"/>
        <dbReference type="ChEBI" id="CHEBI:57945"/>
        <dbReference type="ChEBI" id="CHEBI:64074"/>
        <dbReference type="ChEBI" id="CHEBI:456215"/>
        <dbReference type="ChEBI" id="CHEBI:456216"/>
        <dbReference type="EC" id="4.2.1.136"/>
    </reaction>
</comment>
<comment type="similarity">
    <text evidence="6">Belongs to the NnrD/CARKD family.</text>
</comment>
<comment type="caution">
    <text evidence="6">Lacks conserved residue(s) required for the propagation of feature annotation.</text>
</comment>
<dbReference type="SUPFAM" id="SSF53613">
    <property type="entry name" value="Ribokinase-like"/>
    <property type="match status" value="1"/>
</dbReference>
<proteinExistence type="inferred from homology"/>
<evidence type="ECO:0000256" key="5">
    <source>
        <dbReference type="ARBA" id="ARBA00023239"/>
    </source>
</evidence>
<keyword evidence="4 6" id="KW-0520">NAD</keyword>
<evidence type="ECO:0000313" key="9">
    <source>
        <dbReference type="Proteomes" id="UP000244066"/>
    </source>
</evidence>
<feature type="binding site" evidence="6">
    <location>
        <position position="176"/>
    </location>
    <ligand>
        <name>(6S)-NADPHX</name>
        <dbReference type="ChEBI" id="CHEBI:64076"/>
    </ligand>
</feature>
<reference evidence="8 9" key="1">
    <citation type="submission" date="2017-04" db="EMBL/GenBank/DDBJ databases">
        <title>Draft Aigarchaeota genome from a New Zealand hot spring.</title>
        <authorList>
            <person name="Reysenbach A.-L."/>
            <person name="Donaho J.A."/>
            <person name="Gerhart J."/>
            <person name="Kelley J.F."/>
            <person name="Kouba K."/>
            <person name="Podar M."/>
            <person name="Stott M."/>
        </authorList>
    </citation>
    <scope>NUCLEOTIDE SEQUENCE [LARGE SCALE GENOMIC DNA]</scope>
    <source>
        <strain evidence="8">NZ13_MG1</strain>
    </source>
</reference>
<dbReference type="NCBIfam" id="TIGR00196">
    <property type="entry name" value="yjeF_cterm"/>
    <property type="match status" value="1"/>
</dbReference>
<dbReference type="AlphaFoldDB" id="A0A2R7Y228"/>
<comment type="function">
    <text evidence="6">Catalyzes the dehydration of the S-form of NAD(P)HX at the expense of ADP, which is converted to AMP. Together with NAD(P)HX epimerase, which catalyzes the epimerization of the S- and R-forms, the enzyme allows the repair of both epimers of NAD(P)HX, a damaged form of NAD(P)H that is a result of enzymatic or heat-dependent hydration.</text>
</comment>
<keyword evidence="5 6" id="KW-0456">Lyase</keyword>
<sequence length="306" mass="32728">MFPFHIFSVTLSFGGQRLDRVRESSDEDVRNALKPRRTFSRKGENGVVLVVGGSWLYHGAPALAGMAAFRCGIDLVYIAVPEKIATAIRALSPNFIVLPLPDLKLTKGSARRLEKVLPEVDAAVVGPGLVPKDAETLNFLLKELLDRDIALVLDAAALIPDVLDVVRGKKVVLTPHAGEFRRVFGIELPRSAEERATHVREKASEYSLTILLKGPVDVISDGTEVVLNRTGTPAMTVGGTGDVLAGLTAGFLSKGARPIEAAVAAARVNGLAGERATVRLGYHIVASDLLDEIPQILKVYDAVVDS</sequence>
<feature type="domain" description="YjeF C-terminal" evidence="7">
    <location>
        <begin position="25"/>
        <end position="300"/>
    </location>
</feature>
<evidence type="ECO:0000259" key="7">
    <source>
        <dbReference type="PROSITE" id="PS51383"/>
    </source>
</evidence>
<dbReference type="GO" id="GO:0005524">
    <property type="term" value="F:ATP binding"/>
    <property type="evidence" value="ECO:0007669"/>
    <property type="project" value="UniProtKB-KW"/>
</dbReference>
<protein>
    <recommendedName>
        <fullName evidence="6">ADP-dependent (S)-NAD(P)H-hydrate dehydratase</fullName>
        <ecNumber evidence="6">4.2.1.136</ecNumber>
    </recommendedName>
    <alternativeName>
        <fullName evidence="6">ADP-dependent NAD(P)HX dehydratase</fullName>
    </alternativeName>
</protein>
<dbReference type="Pfam" id="PF01256">
    <property type="entry name" value="Carb_kinase"/>
    <property type="match status" value="1"/>
</dbReference>
<dbReference type="EMBL" id="NDWU01000018">
    <property type="protein sequence ID" value="PUA31407.1"/>
    <property type="molecule type" value="Genomic_DNA"/>
</dbReference>
<accession>A0A2R7Y228</accession>
<evidence type="ECO:0000256" key="3">
    <source>
        <dbReference type="ARBA" id="ARBA00022857"/>
    </source>
</evidence>
<evidence type="ECO:0000313" key="8">
    <source>
        <dbReference type="EMBL" id="PUA31407.1"/>
    </source>
</evidence>
<feature type="binding site" evidence="6">
    <location>
        <position position="60"/>
    </location>
    <ligand>
        <name>(6S)-NADPHX</name>
        <dbReference type="ChEBI" id="CHEBI:64076"/>
    </ligand>
</feature>
<feature type="binding site" evidence="6">
    <location>
        <position position="242"/>
    </location>
    <ligand>
        <name>(6S)-NADPHX</name>
        <dbReference type="ChEBI" id="CHEBI:64076"/>
    </ligand>
</feature>
<feature type="binding site" evidence="6">
    <location>
        <position position="128"/>
    </location>
    <ligand>
        <name>(6S)-NADPHX</name>
        <dbReference type="ChEBI" id="CHEBI:64076"/>
    </ligand>
</feature>
<organism evidence="8 9">
    <name type="scientific">Candidatus Terraquivivens tikiterensis</name>
    <dbReference type="NCBI Taxonomy" id="1980982"/>
    <lineage>
        <taxon>Archaea</taxon>
        <taxon>Nitrososphaerota</taxon>
        <taxon>Candidatus Wolframiiraptoraceae</taxon>
        <taxon>Candidatus Terraquivivens</taxon>
    </lineage>
</organism>
<dbReference type="PANTHER" id="PTHR12592:SF0">
    <property type="entry name" value="ATP-DEPENDENT (S)-NAD(P)H-HYDRATE DEHYDRATASE"/>
    <property type="match status" value="1"/>
</dbReference>
<dbReference type="InterPro" id="IPR000631">
    <property type="entry name" value="CARKD"/>
</dbReference>
<name>A0A2R7Y228_9ARCH</name>
<dbReference type="HAMAP" id="MF_01965">
    <property type="entry name" value="NADHX_dehydratase"/>
    <property type="match status" value="1"/>
</dbReference>
<dbReference type="Gene3D" id="3.40.1190.20">
    <property type="match status" value="1"/>
</dbReference>
<evidence type="ECO:0000256" key="1">
    <source>
        <dbReference type="ARBA" id="ARBA00022741"/>
    </source>
</evidence>
<dbReference type="PROSITE" id="PS51383">
    <property type="entry name" value="YJEF_C_3"/>
    <property type="match status" value="1"/>
</dbReference>
<comment type="caution">
    <text evidence="8">The sequence shown here is derived from an EMBL/GenBank/DDBJ whole genome shotgun (WGS) entry which is preliminary data.</text>
</comment>
<dbReference type="GO" id="GO:0046496">
    <property type="term" value="P:nicotinamide nucleotide metabolic process"/>
    <property type="evidence" value="ECO:0007669"/>
    <property type="project" value="UniProtKB-UniRule"/>
</dbReference>
<gene>
    <name evidence="6" type="primary">nnrD</name>
    <name evidence="8" type="ORF">B9J98_06510</name>
</gene>
<comment type="cofactor">
    <cofactor evidence="6">
        <name>Mg(2+)</name>
        <dbReference type="ChEBI" id="CHEBI:18420"/>
    </cofactor>
</comment>
<dbReference type="EC" id="4.2.1.136" evidence="6"/>